<dbReference type="Gene3D" id="1.25.40.20">
    <property type="entry name" value="Ankyrin repeat-containing domain"/>
    <property type="match status" value="8"/>
</dbReference>
<keyword evidence="3" id="KW-0175">Coiled coil</keyword>
<feature type="compositionally biased region" description="Polar residues" evidence="6">
    <location>
        <begin position="758"/>
        <end position="780"/>
    </location>
</feature>
<name>A0A6J0AHE8_VICPA</name>
<dbReference type="PROSITE" id="PS50297">
    <property type="entry name" value="ANK_REP_REGION"/>
    <property type="match status" value="19"/>
</dbReference>
<dbReference type="PRINTS" id="PR01415">
    <property type="entry name" value="ANKYRIN"/>
</dbReference>
<dbReference type="InterPro" id="IPR051631">
    <property type="entry name" value="Ankyrin-KH/SAM_domain"/>
</dbReference>
<feature type="compositionally biased region" description="Low complexity" evidence="6">
    <location>
        <begin position="1245"/>
        <end position="1259"/>
    </location>
</feature>
<feature type="region of interest" description="Disordered" evidence="6">
    <location>
        <begin position="743"/>
        <end position="785"/>
    </location>
</feature>
<feature type="compositionally biased region" description="Low complexity" evidence="6">
    <location>
        <begin position="1332"/>
        <end position="1345"/>
    </location>
</feature>
<feature type="region of interest" description="Disordered" evidence="6">
    <location>
        <begin position="1"/>
        <end position="40"/>
    </location>
</feature>
<evidence type="ECO:0000256" key="5">
    <source>
        <dbReference type="PROSITE-ProRule" id="PRU00117"/>
    </source>
</evidence>
<dbReference type="GO" id="GO:0003723">
    <property type="term" value="F:RNA binding"/>
    <property type="evidence" value="ECO:0007669"/>
    <property type="project" value="UniProtKB-UniRule"/>
</dbReference>
<feature type="repeat" description="ANK" evidence="4">
    <location>
        <begin position="562"/>
        <end position="594"/>
    </location>
</feature>
<evidence type="ECO:0000313" key="8">
    <source>
        <dbReference type="Proteomes" id="UP001652581"/>
    </source>
</evidence>
<feature type="repeat" description="ANK" evidence="4">
    <location>
        <begin position="896"/>
        <end position="928"/>
    </location>
</feature>
<evidence type="ECO:0000313" key="9">
    <source>
        <dbReference type="RefSeq" id="XP_015094978.2"/>
    </source>
</evidence>
<feature type="region of interest" description="Disordered" evidence="6">
    <location>
        <begin position="1318"/>
        <end position="1357"/>
    </location>
</feature>
<dbReference type="PROSITE" id="PS50084">
    <property type="entry name" value="KH_TYPE_1"/>
    <property type="match status" value="1"/>
</dbReference>
<feature type="compositionally biased region" description="Low complexity" evidence="6">
    <location>
        <begin position="746"/>
        <end position="757"/>
    </location>
</feature>
<dbReference type="Pfam" id="PF00023">
    <property type="entry name" value="Ank"/>
    <property type="match status" value="1"/>
</dbReference>
<dbReference type="GeneID" id="102525779"/>
<dbReference type="SMART" id="SM00248">
    <property type="entry name" value="ANK"/>
    <property type="match status" value="25"/>
</dbReference>
<dbReference type="Proteomes" id="UP001652581">
    <property type="component" value="Chromosome 3"/>
</dbReference>
<feature type="compositionally biased region" description="Low complexity" evidence="6">
    <location>
        <begin position="2085"/>
        <end position="2110"/>
    </location>
</feature>
<dbReference type="GO" id="GO:0045087">
    <property type="term" value="P:innate immune response"/>
    <property type="evidence" value="ECO:0007669"/>
    <property type="project" value="TreeGrafter"/>
</dbReference>
<feature type="compositionally biased region" description="Low complexity" evidence="6">
    <location>
        <begin position="1787"/>
        <end position="1813"/>
    </location>
</feature>
<feature type="compositionally biased region" description="Gly residues" evidence="6">
    <location>
        <begin position="1"/>
        <end position="10"/>
    </location>
</feature>
<feature type="repeat" description="ANK" evidence="4">
    <location>
        <begin position="399"/>
        <end position="431"/>
    </location>
</feature>
<feature type="compositionally biased region" description="Polar residues" evidence="6">
    <location>
        <begin position="1383"/>
        <end position="1401"/>
    </location>
</feature>
<feature type="repeat" description="ANK" evidence="4">
    <location>
        <begin position="863"/>
        <end position="895"/>
    </location>
</feature>
<keyword evidence="5" id="KW-0694">RNA-binding</keyword>
<feature type="repeat" description="ANK" evidence="4">
    <location>
        <begin position="432"/>
        <end position="464"/>
    </location>
</feature>
<proteinExistence type="predicted"/>
<evidence type="ECO:0000259" key="7">
    <source>
        <dbReference type="SMART" id="SM00322"/>
    </source>
</evidence>
<organism evidence="8 9">
    <name type="scientific">Vicugna pacos</name>
    <name type="common">Alpaca</name>
    <name type="synonym">Lama pacos</name>
    <dbReference type="NCBI Taxonomy" id="30538"/>
    <lineage>
        <taxon>Eukaryota</taxon>
        <taxon>Metazoa</taxon>
        <taxon>Chordata</taxon>
        <taxon>Craniata</taxon>
        <taxon>Vertebrata</taxon>
        <taxon>Euteleostomi</taxon>
        <taxon>Mammalia</taxon>
        <taxon>Eutheria</taxon>
        <taxon>Laurasiatheria</taxon>
        <taxon>Artiodactyla</taxon>
        <taxon>Tylopoda</taxon>
        <taxon>Camelidae</taxon>
        <taxon>Vicugna</taxon>
    </lineage>
</organism>
<feature type="repeat" description="ANK" evidence="4">
    <location>
        <begin position="965"/>
        <end position="997"/>
    </location>
</feature>
<feature type="compositionally biased region" description="Polar residues" evidence="6">
    <location>
        <begin position="1643"/>
        <end position="1662"/>
    </location>
</feature>
<feature type="repeat" description="ANK" evidence="4">
    <location>
        <begin position="1066"/>
        <end position="1098"/>
    </location>
</feature>
<dbReference type="Gene3D" id="3.30.1370.10">
    <property type="entry name" value="K Homology domain, type 1"/>
    <property type="match status" value="1"/>
</dbReference>
<evidence type="ECO:0000256" key="3">
    <source>
        <dbReference type="ARBA" id="ARBA00023054"/>
    </source>
</evidence>
<dbReference type="PANTHER" id="PTHR23206:SF5">
    <property type="entry name" value="ANKYRIN REPEAT AND KH DOMAIN-CONTAINING PROTEIN 1"/>
    <property type="match status" value="1"/>
</dbReference>
<dbReference type="SMART" id="SM00322">
    <property type="entry name" value="KH"/>
    <property type="match status" value="1"/>
</dbReference>
<feature type="compositionally biased region" description="Polar residues" evidence="6">
    <location>
        <begin position="2018"/>
        <end position="2027"/>
    </location>
</feature>
<feature type="compositionally biased region" description="Basic and acidic residues" evidence="6">
    <location>
        <begin position="2371"/>
        <end position="2380"/>
    </location>
</feature>
<feature type="region of interest" description="Disordered" evidence="6">
    <location>
        <begin position="1276"/>
        <end position="1304"/>
    </location>
</feature>
<feature type="region of interest" description="Disordered" evidence="6">
    <location>
        <begin position="1376"/>
        <end position="1401"/>
    </location>
</feature>
<evidence type="ECO:0000256" key="1">
    <source>
        <dbReference type="ARBA" id="ARBA00022737"/>
    </source>
</evidence>
<feature type="repeat" description="ANK" evidence="4">
    <location>
        <begin position="266"/>
        <end position="298"/>
    </location>
</feature>
<dbReference type="InterPro" id="IPR004087">
    <property type="entry name" value="KH_dom"/>
</dbReference>
<feature type="repeat" description="ANK" evidence="4">
    <location>
        <begin position="529"/>
        <end position="561"/>
    </location>
</feature>
<feature type="compositionally biased region" description="Basic residues" evidence="6">
    <location>
        <begin position="1195"/>
        <end position="1205"/>
    </location>
</feature>
<dbReference type="InterPro" id="IPR002110">
    <property type="entry name" value="Ankyrin_rpt"/>
</dbReference>
<feature type="repeat" description="ANK" evidence="4">
    <location>
        <begin position="629"/>
        <end position="661"/>
    </location>
</feature>
<evidence type="ECO:0000256" key="2">
    <source>
        <dbReference type="ARBA" id="ARBA00023043"/>
    </source>
</evidence>
<feature type="repeat" description="ANK" evidence="4">
    <location>
        <begin position="931"/>
        <end position="963"/>
    </location>
</feature>
<feature type="compositionally biased region" description="Polar residues" evidence="6">
    <location>
        <begin position="2069"/>
        <end position="2084"/>
    </location>
</feature>
<feature type="region of interest" description="Disordered" evidence="6">
    <location>
        <begin position="1745"/>
        <end position="1849"/>
    </location>
</feature>
<feature type="region of interest" description="Disordered" evidence="6">
    <location>
        <begin position="1183"/>
        <end position="1259"/>
    </location>
</feature>
<sequence>MLTDGGGGGTSFEEDLDSVAPRSAPAGASEPPPPGGVGLGIRTLRLFGEAGPAPGVGGGGSGAGGGDAALDFKLAAAVLRTGGGGGSSGSDEDEVSEVESFILDQEDLDNPVLKTTSEIFLSSTAEGADLRTVDPETQARLEALLEAAGIGKLSTADGKAFADPEVLRRLTSSVSCALDEAAAALTRMRAENSHNAGQVDTRSLAEACSDGDVNAVRKLLDEGRSVNEHTEEGESLLCLACSAGYYELAQVLLAMHANVEDRGNKGDITPLMAASSGGYLDIVKLLLLHDADVNSQSATGNTALTYACAGGFVDIVKVLLNEGANIEDHNENGHTPLMEAASAGHVEVARVLLDHGAGINTHSNEFKESALTLACYKGHLDMVRFLLDAGADQEHKTDEMHTALMEACMDGHVEVARLLLDSGAQVNMPADSFESPLTLAACGGHVELAALLIERGANLEEVNDEGYTPLMEAAREGHEEMVALLLAQGANINAQTEETQETALTLACCGGFSEVADFLIKAGADIELGCSTPLMEASQEGHLELVKYLLAAGANVHATTATGDTALTYACENGHTDVADVLLQAGADLEHESEGGRTPLMKAARAGHLCTVQFLISKGANVNRATANNDHTVVSLACAGGHLAVVELLLAHGADPTHRLKDGSTMLIEAAKGGHTNVVSYLLDYPNNVLSVPTTDVSQLTPPSQDQSQVPRVPVHTLAMVVPPQEPDRTSQENSPALLGVQKAVSSRIPAGSSSSSQTTECLTPDPCSQSPSNVASQSMPPVYPSVDIDAHTESNHDTALTLACAGGHEELVSVLIARDAKIEHRDKKGFTPLILAATAGHVGVVEILLDKGGDIEAQSERTKDTPLSLACSGGRQEVVDLLLARGANKEHRNVSDYTPLSLAASGGYVNIIKILLNAGAEINSRTGSKLGISPLMLAAMNGHVPAVKLLLDMGSDINAQIETNRNTALTLACFQGRAEVVSLLLDRKANVEHRAKTGLTPLMEAASGGYAEVGRVLLDKGADVNAPPVPSSRDTALTIAADKGHYKFCELLINRGAHIDVRNKKGNTPLWLASNGGHFDVVQLLVQAGADVDAADNRKITPLMSAFRKGHVKVVQYLVKEVNQFPSDIECMRYIATITDKELLKKCHQCVETIVKAKDQQAAEANKNASILLKELDLEKSREESRKQALAAKREKRKEKRKKKKEEQKRKQEEDEENKPKENSELPEDEDEEENDEDVEQEVPIEPPSATTTTTIGISATSATFTNVFGKKRANVVTTPSTNRKNKKNKTKETPPTAHLILPEQHISLAQQKADKNKINGEPRGGGAGGNSDSDNLDSTDCNSESSSGGKSQELNFTMDVNSSSDRRYPSLLLHSQEEKTSTAASKTQTRLEGEVNPNSLSTSYKSVSLPLSSSNIKLNLTSPKRGQKREEGWKEVVRRSKKLSVPASVVSRIMGRGGCNITAIQDVTGAHIDVDKQKDKNGERMITIRGGTESTRYAVQLINALIQDPAKELEDLIPKNHIRTPASTKSIHANFSPGVGTTTASSKNAFPLGAPSLVTSQATTLSTFQPTNKLSKNVPTNVRSSFPVSLPLAYPHPHFALLAAQTMQQIRHPRLPMAQFGGTFSPSPNTWGPFPVRPVNPGNTNSSPKHNNTGRLPNQNGTVLPSESAGLATASCPVTVSSVVTASQQLCVTNTRTPSSVRKQLFACVPKTNPPATVISSVTSTCSSLPSVSSAPINSGQVPTAFLPASTPQGQLSSQKMESFSAMPPHKEKVSTQDQSMANLCTPSSTANSCSSSASNTAGAPETHPSGSPTPPSNNTQEEAQPPGLSDLSPVSMPFASNSEPAPLTLASPRMVAADNQDTNNLPQLAVPAPRVSHRMQPRGSFYSVVPNATIHQDPQSIFVTNPVPLTPPQGPPAAVQLSSAMNIMNGSQMHINPANKSLPPTFGPATLFNHFSSLFDSSQVPANQGWGDGPLSSRVAADASFTVQSAFLGNSVLGHLENVHPDNSKAPGFRPTSQRVSTSPVGLPSIDPSGSSPSSSSAPLTSFSSIPGTRVFLQGPAPVGTPSFNRQHFSPHPWTSASNSCDSPIPSVSSGSSSPLSATSAPPTLGQPKGGSASQDRKIPPPIGTERLARIRQGGSVTQAPVGTSFVAPVGHSGIWSFGVNAMSEGLSGWSQSVIGNHPMHQQLSDPSTFSQHQPMERDDSGMVAPSNIFHQPMANSFVDFSKGLPISMYGGTIIPSHPQLADVPGGPLFNGLHNPDPAWNPMIKVIQNSTECTDAQQASLLPSVPALKGEISSPQLTRPKKRVGQPMVASPNQRHQDHLRPKVPAGVQELTHCPDTPLLPPSDSRGHNSSNSPTFQAGGAEGAKGDRGRDTR</sequence>
<dbReference type="CDD" id="cd22503">
    <property type="entry name" value="KH-I_ANKHD1"/>
    <property type="match status" value="1"/>
</dbReference>
<feature type="repeat" description="ANK" evidence="4">
    <location>
        <begin position="332"/>
        <end position="364"/>
    </location>
</feature>
<feature type="repeat" description="ANK" evidence="4">
    <location>
        <begin position="299"/>
        <end position="331"/>
    </location>
</feature>
<evidence type="ECO:0000256" key="6">
    <source>
        <dbReference type="SAM" id="MobiDB-lite"/>
    </source>
</evidence>
<dbReference type="CTD" id="54882"/>
<feature type="domain" description="K Homology" evidence="7">
    <location>
        <begin position="1439"/>
        <end position="1509"/>
    </location>
</feature>
<dbReference type="InterPro" id="IPR004088">
    <property type="entry name" value="KH_dom_type_1"/>
</dbReference>
<feature type="compositionally biased region" description="Polar residues" evidence="6">
    <location>
        <begin position="1752"/>
        <end position="1764"/>
    </location>
</feature>
<dbReference type="InterPro" id="IPR036770">
    <property type="entry name" value="Ankyrin_rpt-contain_sf"/>
</dbReference>
<feature type="compositionally biased region" description="Acidic residues" evidence="6">
    <location>
        <begin position="1226"/>
        <end position="1244"/>
    </location>
</feature>
<feature type="region of interest" description="Disordered" evidence="6">
    <location>
        <begin position="1642"/>
        <end position="1662"/>
    </location>
</feature>
<dbReference type="Pfam" id="PF00013">
    <property type="entry name" value="KH_1"/>
    <property type="match status" value="1"/>
</dbReference>
<accession>A0A6J0AHE8</accession>
<feature type="region of interest" description="Disordered" evidence="6">
    <location>
        <begin position="2005"/>
        <end position="2129"/>
    </location>
</feature>
<keyword evidence="2 4" id="KW-0040">ANK repeat</keyword>
<feature type="compositionally biased region" description="Polar residues" evidence="6">
    <location>
        <begin position="1346"/>
        <end position="1357"/>
    </location>
</feature>
<evidence type="ECO:0000256" key="4">
    <source>
        <dbReference type="PROSITE-ProRule" id="PRU00023"/>
    </source>
</evidence>
<feature type="repeat" description="ANK" evidence="4">
    <location>
        <begin position="829"/>
        <end position="861"/>
    </location>
</feature>
<feature type="repeat" description="ANK" evidence="4">
    <location>
        <begin position="595"/>
        <end position="627"/>
    </location>
</feature>
<feature type="repeat" description="ANK" evidence="4">
    <location>
        <begin position="998"/>
        <end position="1030"/>
    </location>
</feature>
<gene>
    <name evidence="9" type="primary">ANKHD1</name>
</gene>
<dbReference type="PANTHER" id="PTHR23206">
    <property type="entry name" value="MASK PROTEIN"/>
    <property type="match status" value="1"/>
</dbReference>
<dbReference type="SUPFAM" id="SSF48403">
    <property type="entry name" value="Ankyrin repeat"/>
    <property type="match status" value="3"/>
</dbReference>
<dbReference type="GO" id="GO:0005634">
    <property type="term" value="C:nucleus"/>
    <property type="evidence" value="ECO:0007669"/>
    <property type="project" value="UniProtKB-ARBA"/>
</dbReference>
<dbReference type="PROSITE" id="PS50088">
    <property type="entry name" value="ANK_REPEAT"/>
    <property type="match status" value="20"/>
</dbReference>
<dbReference type="InterPro" id="IPR036612">
    <property type="entry name" value="KH_dom_type_1_sf"/>
</dbReference>
<feature type="repeat" description="ANK" evidence="4">
    <location>
        <begin position="465"/>
        <end position="497"/>
    </location>
</feature>
<feature type="repeat" description="ANK" evidence="4">
    <location>
        <begin position="1033"/>
        <end position="1065"/>
    </location>
</feature>
<reference evidence="9" key="1">
    <citation type="submission" date="2025-08" db="UniProtKB">
        <authorList>
            <consortium name="RefSeq"/>
        </authorList>
    </citation>
    <scope>IDENTIFICATION</scope>
</reference>
<keyword evidence="8" id="KW-1185">Reference proteome</keyword>
<feature type="compositionally biased region" description="Low complexity" evidence="6">
    <location>
        <begin position="2031"/>
        <end position="2054"/>
    </location>
</feature>
<feature type="repeat" description="ANK" evidence="4">
    <location>
        <begin position="366"/>
        <end position="398"/>
    </location>
</feature>
<dbReference type="GO" id="GO:0005737">
    <property type="term" value="C:cytoplasm"/>
    <property type="evidence" value="ECO:0007669"/>
    <property type="project" value="UniProtKB-SubCell"/>
</dbReference>
<protein>
    <submittedName>
        <fullName evidence="9">Ankyrin repeat and KH domain-containing protein 1 isoform X7</fullName>
    </submittedName>
</protein>
<keyword evidence="1" id="KW-0677">Repeat</keyword>
<dbReference type="InterPro" id="IPR047374">
    <property type="entry name" value="KH-I_ANKHD1"/>
</dbReference>
<dbReference type="Pfam" id="PF12796">
    <property type="entry name" value="Ank_2"/>
    <property type="match status" value="9"/>
</dbReference>
<dbReference type="SUPFAM" id="SSF54791">
    <property type="entry name" value="Eukaryotic type KH-domain (KH-domain type I)"/>
    <property type="match status" value="1"/>
</dbReference>
<feature type="region of interest" description="Disordered" evidence="6">
    <location>
        <begin position="2292"/>
        <end position="2380"/>
    </location>
</feature>
<dbReference type="RefSeq" id="XP_015094978.2">
    <property type="nucleotide sequence ID" value="XM_015239492.3"/>
</dbReference>
<feature type="compositionally biased region" description="Low complexity" evidence="6">
    <location>
        <begin position="20"/>
        <end position="29"/>
    </location>
</feature>
<feature type="compositionally biased region" description="Basic and acidic residues" evidence="6">
    <location>
        <begin position="1206"/>
        <end position="1225"/>
    </location>
</feature>
<feature type="repeat" description="ANK" evidence="4">
    <location>
        <begin position="796"/>
        <end position="828"/>
    </location>
</feature>